<dbReference type="AlphaFoldDB" id="A0A6A0ADV6"/>
<dbReference type="EMBL" id="BLLF01005212">
    <property type="protein sequence ID" value="GFH30886.1"/>
    <property type="molecule type" value="Genomic_DNA"/>
</dbReference>
<comment type="caution">
    <text evidence="1">The sequence shown here is derived from an EMBL/GenBank/DDBJ whole genome shotgun (WGS) entry which is preliminary data.</text>
</comment>
<evidence type="ECO:0000313" key="2">
    <source>
        <dbReference type="Proteomes" id="UP000485058"/>
    </source>
</evidence>
<protein>
    <submittedName>
        <fullName evidence="1">Uncharacterized protein</fullName>
    </submittedName>
</protein>
<organism evidence="1 2">
    <name type="scientific">Haematococcus lacustris</name>
    <name type="common">Green alga</name>
    <name type="synonym">Haematococcus pluvialis</name>
    <dbReference type="NCBI Taxonomy" id="44745"/>
    <lineage>
        <taxon>Eukaryota</taxon>
        <taxon>Viridiplantae</taxon>
        <taxon>Chlorophyta</taxon>
        <taxon>core chlorophytes</taxon>
        <taxon>Chlorophyceae</taxon>
        <taxon>CS clade</taxon>
        <taxon>Chlamydomonadales</taxon>
        <taxon>Haematococcaceae</taxon>
        <taxon>Haematococcus</taxon>
    </lineage>
</organism>
<reference evidence="1 2" key="1">
    <citation type="submission" date="2020-02" db="EMBL/GenBank/DDBJ databases">
        <title>Draft genome sequence of Haematococcus lacustris strain NIES-144.</title>
        <authorList>
            <person name="Morimoto D."/>
            <person name="Nakagawa S."/>
            <person name="Yoshida T."/>
            <person name="Sawayama S."/>
        </authorList>
    </citation>
    <scope>NUCLEOTIDE SEQUENCE [LARGE SCALE GENOMIC DNA]</scope>
    <source>
        <strain evidence="1 2">NIES-144</strain>
    </source>
</reference>
<gene>
    <name evidence="1" type="ORF">HaLaN_29816</name>
</gene>
<feature type="non-terminal residue" evidence="1">
    <location>
        <position position="149"/>
    </location>
</feature>
<keyword evidence="2" id="KW-1185">Reference proteome</keyword>
<evidence type="ECO:0000313" key="1">
    <source>
        <dbReference type="EMBL" id="GFH30886.1"/>
    </source>
</evidence>
<dbReference type="Proteomes" id="UP000485058">
    <property type="component" value="Unassembled WGS sequence"/>
</dbReference>
<accession>A0A6A0ADV6</accession>
<proteinExistence type="predicted"/>
<name>A0A6A0ADV6_HAELA</name>
<sequence length="149" mass="16182">MAKPAMRTTDISGVLRSLDEVGPVWGMLYSLANQNIHACDAGTMASSVPALPLVFADVHPEFVRKVHLAVSKHMPMPMRASASVVSCLCRPCVLWIPSEVQPSRAASCCHCLCVGTACLQRGLCSDMPGWREQDIPLHQRSRLRTATSP</sequence>